<dbReference type="EMBL" id="CM046396">
    <property type="protein sequence ID" value="KAI8537440.1"/>
    <property type="molecule type" value="Genomic_DNA"/>
</dbReference>
<gene>
    <name evidence="1" type="ORF">RHMOL_Rhmol09G0024000</name>
</gene>
<name>A0ACC0M927_RHOML</name>
<evidence type="ECO:0000313" key="2">
    <source>
        <dbReference type="Proteomes" id="UP001062846"/>
    </source>
</evidence>
<keyword evidence="2" id="KW-1185">Reference proteome</keyword>
<protein>
    <submittedName>
        <fullName evidence="1">Uncharacterized protein</fullName>
    </submittedName>
</protein>
<evidence type="ECO:0000313" key="1">
    <source>
        <dbReference type="EMBL" id="KAI8537440.1"/>
    </source>
</evidence>
<accession>A0ACC0M927</accession>
<sequence length="787" mass="86163">MHSGNPPDYQNSSSNPSAGPPYDGQPVSSSPVFGSSLGPWHTGLFGCFEDVPNFILMCKFGSHTVPIKCCRSFTSYMDLVDKLCFKFSVLRFDSVRLFYNLRDYDGCVLANDDDLEVMFSLAGCFGVEVIDVTVVNSIGSSGCFGSDSVAIGVDRSESSCLTTDVGSDGLCGGSSGSYGSIFTSSKGKGSSVSCLSTDVGSVGLCGGSSGSYGSIFTSSKGKGSGVSCFGDVVASGVSGSSGSSDGLCSDVGSCSSSKGKEVNQKFEGGAVEFRDKLAKFAIFYGFDYSFAKNETDRVTAFCKDADCKWRVHARLDKVSRHFYIRSFDDIHSCGASILSTKHSRASSSMIGRLMSADIRTTPQKRPIDVVSSLKGLYGVDVPYKRAWKGVEKGRSEAFGDYDASFDELRWYREAVKNSDPESVFDIEVDTETNRFKRLFVAFSACIYGFKHLRPLLFVDGTFLKGNFKGSLLSASAKDGDKGLFPLCIGVADSESNENWLWFMEKLRGILDGDTRSIVFVSDRNAGIKAAVPRVFPSGFHGYCLYHLKNNLRGRLTGGRNKYKERVIGLFSLCAYAPNEMKFNEEMARLKKAGGESRITNFLADLPYEHWANAFFPGQRKQIAAKWRQVLCPTMDEALTIAFQESKAWEVKFSSPDVLEVLCNPSVKVDIGRHSCTCTQWQLNGVPCVHAVCAIKKSGKSLNACVERYFHVECYREAYSRPIMPVPTLWKPEGAGDAVILPPFSRKPPGRNKKKRIRSFGEKVRTIKCTRCGKRGSHNMRSCKEAIN</sequence>
<proteinExistence type="predicted"/>
<dbReference type="Proteomes" id="UP001062846">
    <property type="component" value="Chromosome 9"/>
</dbReference>
<reference evidence="1" key="1">
    <citation type="submission" date="2022-02" db="EMBL/GenBank/DDBJ databases">
        <title>Plant Genome Project.</title>
        <authorList>
            <person name="Zhang R.-G."/>
        </authorList>
    </citation>
    <scope>NUCLEOTIDE SEQUENCE</scope>
    <source>
        <strain evidence="1">AT1</strain>
    </source>
</reference>
<organism evidence="1 2">
    <name type="scientific">Rhododendron molle</name>
    <name type="common">Chinese azalea</name>
    <name type="synonym">Azalea mollis</name>
    <dbReference type="NCBI Taxonomy" id="49168"/>
    <lineage>
        <taxon>Eukaryota</taxon>
        <taxon>Viridiplantae</taxon>
        <taxon>Streptophyta</taxon>
        <taxon>Embryophyta</taxon>
        <taxon>Tracheophyta</taxon>
        <taxon>Spermatophyta</taxon>
        <taxon>Magnoliopsida</taxon>
        <taxon>eudicotyledons</taxon>
        <taxon>Gunneridae</taxon>
        <taxon>Pentapetalae</taxon>
        <taxon>asterids</taxon>
        <taxon>Ericales</taxon>
        <taxon>Ericaceae</taxon>
        <taxon>Ericoideae</taxon>
        <taxon>Rhodoreae</taxon>
        <taxon>Rhododendron</taxon>
    </lineage>
</organism>
<comment type="caution">
    <text evidence="1">The sequence shown here is derived from an EMBL/GenBank/DDBJ whole genome shotgun (WGS) entry which is preliminary data.</text>
</comment>